<dbReference type="PANTHER" id="PTHR30204:SF96">
    <property type="entry name" value="CHROMOSOME-ANCHORING PROTEIN RACA"/>
    <property type="match status" value="1"/>
</dbReference>
<accession>A0ABU6P0B7</accession>
<dbReference type="Proteomes" id="UP001342826">
    <property type="component" value="Unassembled WGS sequence"/>
</dbReference>
<name>A0ABU6P0B7_9BACI</name>
<sequence length="250" mass="29719">MKKDYYSIGDFSKLTKITQRTLRYYDEKNLLKPSYVSESGRRYYTEEDMIPLQQIIAFKYLGFNLEEIYSLLNQSNKTMKGSLEFQKKLLIEKQEHLSRMIKATEHAIDVLEEEKIINTEVLAFLIHSIKNEQEHLDWVGQYLPDKISNHIFKLYEEKESEINRKTTILFQKLKGKINEHHYRDDVVQQLIAEMLQLLKEVLGEEVNMDLLSSLNIEDDSAIFYSPFTKEEEEMIGKAFEYYFDKKGENI</sequence>
<dbReference type="Gene3D" id="6.10.250.360">
    <property type="match status" value="1"/>
</dbReference>
<evidence type="ECO:0000313" key="4">
    <source>
        <dbReference type="Proteomes" id="UP001342826"/>
    </source>
</evidence>
<gene>
    <name evidence="3" type="ORF">P9271_11460</name>
</gene>
<dbReference type="EMBL" id="JARTFS010000008">
    <property type="protein sequence ID" value="MED4401934.1"/>
    <property type="molecule type" value="Genomic_DNA"/>
</dbReference>
<dbReference type="Pfam" id="PF13411">
    <property type="entry name" value="MerR_1"/>
    <property type="match status" value="1"/>
</dbReference>
<evidence type="ECO:0000259" key="2">
    <source>
        <dbReference type="PROSITE" id="PS50937"/>
    </source>
</evidence>
<dbReference type="InterPro" id="IPR000551">
    <property type="entry name" value="MerR-type_HTH_dom"/>
</dbReference>
<dbReference type="GeneID" id="301140236"/>
<comment type="caution">
    <text evidence="3">The sequence shown here is derived from an EMBL/GenBank/DDBJ whole genome shotgun (WGS) entry which is preliminary data.</text>
</comment>
<feature type="domain" description="HTH merR-type" evidence="2">
    <location>
        <begin position="5"/>
        <end position="74"/>
    </location>
</feature>
<keyword evidence="4" id="KW-1185">Reference proteome</keyword>
<protein>
    <submittedName>
        <fullName evidence="3">MerR family transcriptional regulator</fullName>
    </submittedName>
</protein>
<dbReference type="Gene3D" id="1.10.1660.10">
    <property type="match status" value="1"/>
</dbReference>
<evidence type="ECO:0000256" key="1">
    <source>
        <dbReference type="ARBA" id="ARBA00023125"/>
    </source>
</evidence>
<evidence type="ECO:0000313" key="3">
    <source>
        <dbReference type="EMBL" id="MED4401934.1"/>
    </source>
</evidence>
<dbReference type="InterPro" id="IPR009061">
    <property type="entry name" value="DNA-bd_dom_put_sf"/>
</dbReference>
<dbReference type="SUPFAM" id="SSF46955">
    <property type="entry name" value="Putative DNA-binding domain"/>
    <property type="match status" value="1"/>
</dbReference>
<organism evidence="3 4">
    <name type="scientific">Metabacillus fastidiosus</name>
    <dbReference type="NCBI Taxonomy" id="1458"/>
    <lineage>
        <taxon>Bacteria</taxon>
        <taxon>Bacillati</taxon>
        <taxon>Bacillota</taxon>
        <taxon>Bacilli</taxon>
        <taxon>Bacillales</taxon>
        <taxon>Bacillaceae</taxon>
        <taxon>Metabacillus</taxon>
    </lineage>
</organism>
<dbReference type="InterPro" id="IPR047057">
    <property type="entry name" value="MerR_fam"/>
</dbReference>
<reference evidence="3 4" key="1">
    <citation type="submission" date="2023-03" db="EMBL/GenBank/DDBJ databases">
        <title>Bacillus Genome Sequencing.</title>
        <authorList>
            <person name="Dunlap C."/>
        </authorList>
    </citation>
    <scope>NUCLEOTIDE SEQUENCE [LARGE SCALE GENOMIC DNA]</scope>
    <source>
        <strain evidence="3 4">NRS-1717</strain>
    </source>
</reference>
<dbReference type="PANTHER" id="PTHR30204">
    <property type="entry name" value="REDOX-CYCLING DRUG-SENSING TRANSCRIPTIONAL ACTIVATOR SOXR"/>
    <property type="match status" value="1"/>
</dbReference>
<keyword evidence="1" id="KW-0238">DNA-binding</keyword>
<dbReference type="PROSITE" id="PS50937">
    <property type="entry name" value="HTH_MERR_2"/>
    <property type="match status" value="1"/>
</dbReference>
<dbReference type="CDD" id="cd01106">
    <property type="entry name" value="HTH_TipAL-Mta"/>
    <property type="match status" value="1"/>
</dbReference>
<dbReference type="RefSeq" id="WP_066226731.1">
    <property type="nucleotide sequence ID" value="NZ_JARTFQ010000002.1"/>
</dbReference>
<proteinExistence type="predicted"/>
<dbReference type="SMART" id="SM00422">
    <property type="entry name" value="HTH_MERR"/>
    <property type="match status" value="1"/>
</dbReference>